<keyword evidence="1" id="KW-1133">Transmembrane helix</keyword>
<dbReference type="AlphaFoldDB" id="A0A086TDT0"/>
<dbReference type="PANTHER" id="PTHR37539:SF1">
    <property type="entry name" value="ER-BOUND OXYGENASE MPAB_MPAB'_RUBBER OXYGENASE CATALYTIC DOMAIN-CONTAINING PROTEIN"/>
    <property type="match status" value="1"/>
</dbReference>
<dbReference type="Pfam" id="PF09995">
    <property type="entry name" value="MPAB_Lcp_cat"/>
    <property type="match status" value="1"/>
</dbReference>
<dbReference type="EMBL" id="JPKY01000009">
    <property type="protein sequence ID" value="KFH47512.1"/>
    <property type="molecule type" value="Genomic_DNA"/>
</dbReference>
<feature type="transmembrane region" description="Helical" evidence="1">
    <location>
        <begin position="426"/>
        <end position="453"/>
    </location>
</feature>
<feature type="domain" description="ER-bound oxygenase mpaB/mpaB'/Rubber oxygenase catalytic" evidence="2">
    <location>
        <begin position="113"/>
        <end position="349"/>
    </location>
</feature>
<comment type="caution">
    <text evidence="3">The sequence shown here is derived from an EMBL/GenBank/DDBJ whole genome shotgun (WGS) entry which is preliminary data.</text>
</comment>
<proteinExistence type="predicted"/>
<dbReference type="InterPro" id="IPR018713">
    <property type="entry name" value="MPAB/Lcp_cat_dom"/>
</dbReference>
<dbReference type="HOGENOM" id="CLU_042166_0_0_1"/>
<dbReference type="OrthoDB" id="6361347at2759"/>
<evidence type="ECO:0000313" key="3">
    <source>
        <dbReference type="EMBL" id="KFH47512.1"/>
    </source>
</evidence>
<name>A0A086TDT0_HAPC1</name>
<dbReference type="STRING" id="857340.A0A086TDT0"/>
<sequence length="471" mass="53565">MTTHKVGHYSFKWTSQHMSKEEAEPLKHTYDELGSYVVTKLQEIAQRNKNSEGGPVPPPCQMDLYGLLRDHRHEDERLAQFWDETHTVPEWVDWEQIERGQKFLYRYAPGNLMGFALQGFMGENTAAPGISEVLIRTGGFSTRTLLRRLLETFQFLLQVTESLDAVKPGGTGHITTIRVRLLHSMVRERIMRIEKTRGNYFDMEELGAPVNTIGSIHSITTFSCNHSWLQLPFMGVYPTEQETTDYIALFRYIAHVIGTPTQYFETTARAKATMESMLVHQFRLNETSDVVAHNFVQTLTDLPPMNVSAQFIEAGSRVFNGDDLCDKIGLGRPSWYSYACFRGFCWLVSALAFLQHASPMFDEYITGFLKRTLHDVVIHSKNGLAGGSKLEFKHVPQYGKTVGKEGHERSPPSSASWITRRPVETFLFACFVLGCLLFVTVMLLMSQAVGLLYMNLAQDQMLVIHESHSFV</sequence>
<protein>
    <recommendedName>
        <fullName evidence="2">ER-bound oxygenase mpaB/mpaB'/Rubber oxygenase catalytic domain-containing protein</fullName>
    </recommendedName>
</protein>
<keyword evidence="1" id="KW-0472">Membrane</keyword>
<keyword evidence="1" id="KW-0812">Transmembrane</keyword>
<dbReference type="InterPro" id="IPR037473">
    <property type="entry name" value="Lcp-like"/>
</dbReference>
<accession>A0A086TDT0</accession>
<keyword evidence="4" id="KW-1185">Reference proteome</keyword>
<evidence type="ECO:0000259" key="2">
    <source>
        <dbReference type="Pfam" id="PF09995"/>
    </source>
</evidence>
<dbReference type="PANTHER" id="PTHR37539">
    <property type="entry name" value="SECRETED PROTEIN-RELATED"/>
    <property type="match status" value="1"/>
</dbReference>
<gene>
    <name evidence="3" type="ORF">ACRE_016360</name>
</gene>
<evidence type="ECO:0000256" key="1">
    <source>
        <dbReference type="SAM" id="Phobius"/>
    </source>
</evidence>
<dbReference type="Proteomes" id="UP000029964">
    <property type="component" value="Unassembled WGS sequence"/>
</dbReference>
<organism evidence="3 4">
    <name type="scientific">Hapsidospora chrysogenum (strain ATCC 11550 / CBS 779.69 / DSM 880 / IAM 14645 / JCM 23072 / IMI 49137)</name>
    <name type="common">Acremonium chrysogenum</name>
    <dbReference type="NCBI Taxonomy" id="857340"/>
    <lineage>
        <taxon>Eukaryota</taxon>
        <taxon>Fungi</taxon>
        <taxon>Dikarya</taxon>
        <taxon>Ascomycota</taxon>
        <taxon>Pezizomycotina</taxon>
        <taxon>Sordariomycetes</taxon>
        <taxon>Hypocreomycetidae</taxon>
        <taxon>Hypocreales</taxon>
        <taxon>Bionectriaceae</taxon>
        <taxon>Hapsidospora</taxon>
    </lineage>
</organism>
<dbReference type="GO" id="GO:0016491">
    <property type="term" value="F:oxidoreductase activity"/>
    <property type="evidence" value="ECO:0007669"/>
    <property type="project" value="InterPro"/>
</dbReference>
<reference evidence="4" key="1">
    <citation type="journal article" date="2014" name="Genome Announc.">
        <title>Genome sequence and annotation of Acremonium chrysogenum, producer of the beta-lactam antibiotic cephalosporin C.</title>
        <authorList>
            <person name="Terfehr D."/>
            <person name="Dahlmann T.A."/>
            <person name="Specht T."/>
            <person name="Zadra I."/>
            <person name="Kuernsteiner H."/>
            <person name="Kueck U."/>
        </authorList>
    </citation>
    <scope>NUCLEOTIDE SEQUENCE [LARGE SCALE GENOMIC DNA]</scope>
    <source>
        <strain evidence="4">ATCC 11550 / CBS 779.69 / DSM 880 / IAM 14645 / JCM 23072 / IMI 49137</strain>
    </source>
</reference>
<evidence type="ECO:0000313" key="4">
    <source>
        <dbReference type="Proteomes" id="UP000029964"/>
    </source>
</evidence>